<dbReference type="PANTHER" id="PTHR11439:SF517">
    <property type="entry name" value="CYSTEINE-RICH RLK (RECEPTOR-LIKE PROTEIN KINASE) 8"/>
    <property type="match status" value="1"/>
</dbReference>
<dbReference type="InterPro" id="IPR013103">
    <property type="entry name" value="RVT_2"/>
</dbReference>
<organism evidence="2 3">
    <name type="scientific">Zingiber officinale</name>
    <name type="common">Ginger</name>
    <name type="synonym">Amomum zingiber</name>
    <dbReference type="NCBI Taxonomy" id="94328"/>
    <lineage>
        <taxon>Eukaryota</taxon>
        <taxon>Viridiplantae</taxon>
        <taxon>Streptophyta</taxon>
        <taxon>Embryophyta</taxon>
        <taxon>Tracheophyta</taxon>
        <taxon>Spermatophyta</taxon>
        <taxon>Magnoliopsida</taxon>
        <taxon>Liliopsida</taxon>
        <taxon>Zingiberales</taxon>
        <taxon>Zingiberaceae</taxon>
        <taxon>Zingiber</taxon>
    </lineage>
</organism>
<comment type="caution">
    <text evidence="2">The sequence shown here is derived from an EMBL/GenBank/DDBJ whole genome shotgun (WGS) entry which is preliminary data.</text>
</comment>
<reference evidence="2 3" key="1">
    <citation type="submission" date="2020-08" db="EMBL/GenBank/DDBJ databases">
        <title>Plant Genome Project.</title>
        <authorList>
            <person name="Zhang R.-G."/>
        </authorList>
    </citation>
    <scope>NUCLEOTIDE SEQUENCE [LARGE SCALE GENOMIC DNA]</scope>
    <source>
        <tissue evidence="2">Rhizome</tissue>
    </source>
</reference>
<accession>A0A8J5EW18</accession>
<evidence type="ECO:0000313" key="2">
    <source>
        <dbReference type="EMBL" id="KAG6475047.1"/>
    </source>
</evidence>
<sequence length="290" mass="33699">MAFENNFVQPAIPRFDGHYDHWSMLMENFLRSKEYWTVVISGVAESIEGVALTDAQLKDLKAKNYLFQAIDRSILETILCKNTAKDIWDYMKKKYQDDLIFTGTDDFLFQEFKKSMMVEFEMSDLGMMHYFLGMEVVQSTKGIFISQKKYVQEILDRFQMKDCNPVSTPTEFGLKLNKDHEGKKVDSTIYKQIVGSLMYLTATRPDIMYSVSLISRYMENPTEIHLLAAKRILRYLQGTKDFGLFYKKETSMLTQLEKLVVVDSWLKLQCNGCPLSSNPQIHNPDIKSII</sequence>
<dbReference type="Proteomes" id="UP000734854">
    <property type="component" value="Unassembled WGS sequence"/>
</dbReference>
<dbReference type="Pfam" id="PF07727">
    <property type="entry name" value="RVT_2"/>
    <property type="match status" value="1"/>
</dbReference>
<dbReference type="AlphaFoldDB" id="A0A8J5EW18"/>
<evidence type="ECO:0000313" key="3">
    <source>
        <dbReference type="Proteomes" id="UP000734854"/>
    </source>
</evidence>
<name>A0A8J5EW18_ZINOF</name>
<dbReference type="EMBL" id="JACMSC010000018">
    <property type="protein sequence ID" value="KAG6475047.1"/>
    <property type="molecule type" value="Genomic_DNA"/>
</dbReference>
<keyword evidence="3" id="KW-1185">Reference proteome</keyword>
<feature type="domain" description="Reverse transcriptase Ty1/copia-type" evidence="1">
    <location>
        <begin position="94"/>
        <end position="171"/>
    </location>
</feature>
<gene>
    <name evidence="2" type="ORF">ZIOFF_064264</name>
</gene>
<evidence type="ECO:0000259" key="1">
    <source>
        <dbReference type="Pfam" id="PF07727"/>
    </source>
</evidence>
<proteinExistence type="predicted"/>
<protein>
    <recommendedName>
        <fullName evidence="1">Reverse transcriptase Ty1/copia-type domain-containing protein</fullName>
    </recommendedName>
</protein>
<dbReference type="PANTHER" id="PTHR11439">
    <property type="entry name" value="GAG-POL-RELATED RETROTRANSPOSON"/>
    <property type="match status" value="1"/>
</dbReference>